<dbReference type="eggNOG" id="KOG0017">
    <property type="taxonomic scope" value="Eukaryota"/>
</dbReference>
<dbReference type="RefSeq" id="XP_009778714.1">
    <property type="nucleotide sequence ID" value="XM_009780412.1"/>
</dbReference>
<name>A0A1U7WVK6_NICSY</name>
<dbReference type="PANTHER" id="PTHR11439">
    <property type="entry name" value="GAG-POL-RELATED RETROTRANSPOSON"/>
    <property type="match status" value="1"/>
</dbReference>
<dbReference type="OrthoDB" id="414945at2759"/>
<proteinExistence type="predicted"/>
<dbReference type="Proteomes" id="UP000189701">
    <property type="component" value="Unplaced"/>
</dbReference>
<keyword evidence="2" id="KW-1185">Reference proteome</keyword>
<dbReference type="InterPro" id="IPR013103">
    <property type="entry name" value="RVT_2"/>
</dbReference>
<reference evidence="2" key="1">
    <citation type="journal article" date="2013" name="Genome Biol.">
        <title>Reference genomes and transcriptomes of Nicotiana sylvestris and Nicotiana tomentosiformis.</title>
        <authorList>
            <person name="Sierro N."/>
            <person name="Battey J.N."/>
            <person name="Ouadi S."/>
            <person name="Bovet L."/>
            <person name="Goepfert S."/>
            <person name="Bakaher N."/>
            <person name="Peitsch M.C."/>
            <person name="Ivanov N.V."/>
        </authorList>
    </citation>
    <scope>NUCLEOTIDE SEQUENCE [LARGE SCALE GENOMIC DNA]</scope>
</reference>
<dbReference type="PANTHER" id="PTHR11439:SF447">
    <property type="entry name" value="REVERSE TRANSCRIPTASE TY1_COPIA-TYPE DOMAIN-CONTAINING PROTEIN"/>
    <property type="match status" value="1"/>
</dbReference>
<feature type="domain" description="Reverse transcriptase Ty1/copia-type" evidence="1">
    <location>
        <begin position="19"/>
        <end position="84"/>
    </location>
</feature>
<dbReference type="SUPFAM" id="SSF56672">
    <property type="entry name" value="DNA/RNA polymerases"/>
    <property type="match status" value="1"/>
</dbReference>
<dbReference type="InterPro" id="IPR043502">
    <property type="entry name" value="DNA/RNA_pol_sf"/>
</dbReference>
<evidence type="ECO:0000259" key="1">
    <source>
        <dbReference type="Pfam" id="PF07727"/>
    </source>
</evidence>
<dbReference type="STRING" id="4096.A0A1U7WVK6"/>
<dbReference type="AlphaFoldDB" id="A0A1U7WVK6"/>
<dbReference type="CDD" id="cd09272">
    <property type="entry name" value="RNase_HI_RT_Ty1"/>
    <property type="match status" value="1"/>
</dbReference>
<accession>A0A1U7WVK6</accession>
<evidence type="ECO:0000313" key="3">
    <source>
        <dbReference type="RefSeq" id="XP_009778714.1"/>
    </source>
</evidence>
<protein>
    <submittedName>
        <fullName evidence="3">Uncharacterized protein LOC104228027</fullName>
    </submittedName>
</protein>
<dbReference type="Pfam" id="PF07727">
    <property type="entry name" value="RVT_2"/>
    <property type="match status" value="1"/>
</dbReference>
<gene>
    <name evidence="3" type="primary">LOC104228027</name>
</gene>
<organism evidence="2 3">
    <name type="scientific">Nicotiana sylvestris</name>
    <name type="common">Wood tobacco</name>
    <name type="synonym">South American tobacco</name>
    <dbReference type="NCBI Taxonomy" id="4096"/>
    <lineage>
        <taxon>Eukaryota</taxon>
        <taxon>Viridiplantae</taxon>
        <taxon>Streptophyta</taxon>
        <taxon>Embryophyta</taxon>
        <taxon>Tracheophyta</taxon>
        <taxon>Spermatophyta</taxon>
        <taxon>Magnoliopsida</taxon>
        <taxon>eudicotyledons</taxon>
        <taxon>Gunneridae</taxon>
        <taxon>Pentapetalae</taxon>
        <taxon>asterids</taxon>
        <taxon>lamiids</taxon>
        <taxon>Solanales</taxon>
        <taxon>Solanaceae</taxon>
        <taxon>Nicotianoideae</taxon>
        <taxon>Nicotianeae</taxon>
        <taxon>Nicotiana</taxon>
    </lineage>
</organism>
<evidence type="ECO:0000313" key="2">
    <source>
        <dbReference type="Proteomes" id="UP000189701"/>
    </source>
</evidence>
<reference evidence="3" key="2">
    <citation type="submission" date="2025-08" db="UniProtKB">
        <authorList>
            <consortium name="RefSeq"/>
        </authorList>
    </citation>
    <scope>IDENTIFICATION</scope>
    <source>
        <tissue evidence="3">Leaf</tissue>
    </source>
</reference>
<sequence length="351" mass="39965">MHPGCQEAMIKEIDVLVTNEIWEVVPLPQGRKALPSKWVYKVKLKSDGSLKRLKARLVIRGDIQREGIDFTETFSSVVKMTTIRYPSCKLFADKGDLLSDPTLCRRLFGKLNFLTHTRLDLSFAVQHLSQFMQTPRVPHLAAAKHCFRYLLRDPGLGLFIGFFINLGGCPISWKSKKQPSVSLSSAEAEYRSMCRVVAELTWLVRLLDDLSIPPQLPVALHSNSQAAIHIAKNPVFHERTKHVELDCHFVRQQLQDNLISLSFVPSHSQLVDLFTKPLSGPLHWDLLGKLGVLSPPPNLRGVLETKLLQIWIKVEEGVQKWLDTELGIAFSLYTWHDPVHQFPLKFSRLTR</sequence>